<dbReference type="OrthoDB" id="4196334at2"/>
<proteinExistence type="predicted"/>
<evidence type="ECO:0000313" key="1">
    <source>
        <dbReference type="EMBL" id="OCB53637.1"/>
    </source>
</evidence>
<dbReference type="EMBL" id="MBEE01000131">
    <property type="protein sequence ID" value="OCB53637.1"/>
    <property type="molecule type" value="Genomic_DNA"/>
</dbReference>
<gene>
    <name evidence="1" type="ORF">A5677_20700</name>
</gene>
<accession>A0A1B9D7Z9</accession>
<protein>
    <submittedName>
        <fullName evidence="1">ATPase</fullName>
    </submittedName>
</protein>
<evidence type="ECO:0000313" key="2">
    <source>
        <dbReference type="Proteomes" id="UP000092683"/>
    </source>
</evidence>
<reference evidence="1 2" key="1">
    <citation type="submission" date="2016-06" db="EMBL/GenBank/DDBJ databases">
        <authorList>
            <person name="Kjaerup R.B."/>
            <person name="Dalgaard T.S."/>
            <person name="Juul-Madsen H.R."/>
        </authorList>
    </citation>
    <scope>NUCLEOTIDE SEQUENCE [LARGE SCALE GENOMIC DNA]</scope>
    <source>
        <strain evidence="1 2">E3012</strain>
    </source>
</reference>
<name>A0A1B9D7Z9_MYCMA</name>
<sequence length="241" mass="25490">MRQLHDYDCALTGVMPMRVILATMMVVGGLAVAFIVVVPAHAEPQACPPVCDQIPDSAWIQRRAVPLDPVYNWPALAGLATQLTGTAPGPRFRFEELCATPAVPRDPRDSAVAARATVPHPGGQWQLQAQILHWRGDTASGGAIAASVYSSAVAALRSCQQRAPQQSPSITSDETNRMAAVISGPVVMHTYLVAHPASSTISELTLWSVGPPQVPWPAMADDPVLNAMAAPLCDAYIASCP</sequence>
<dbReference type="Proteomes" id="UP000092683">
    <property type="component" value="Unassembled WGS sequence"/>
</dbReference>
<dbReference type="AlphaFoldDB" id="A0A1B9D7Z9"/>
<comment type="caution">
    <text evidence="1">The sequence shown here is derived from an EMBL/GenBank/DDBJ whole genome shotgun (WGS) entry which is preliminary data.</text>
</comment>
<organism evidence="1 2">
    <name type="scientific">Mycobacterium malmoense</name>
    <dbReference type="NCBI Taxonomy" id="1780"/>
    <lineage>
        <taxon>Bacteria</taxon>
        <taxon>Bacillati</taxon>
        <taxon>Actinomycetota</taxon>
        <taxon>Actinomycetes</taxon>
        <taxon>Mycobacteriales</taxon>
        <taxon>Mycobacteriaceae</taxon>
        <taxon>Mycobacterium</taxon>
    </lineage>
</organism>